<protein>
    <submittedName>
        <fullName evidence="2">Uncharacterized protein</fullName>
    </submittedName>
</protein>
<comment type="caution">
    <text evidence="2">The sequence shown here is derived from an EMBL/GenBank/DDBJ whole genome shotgun (WGS) entry which is preliminary data.</text>
</comment>
<accession>A0ABR4N0Z7</accession>
<dbReference type="EMBL" id="JADGIZ020000050">
    <property type="protein sequence ID" value="KAL2913184.1"/>
    <property type="molecule type" value="Genomic_DNA"/>
</dbReference>
<dbReference type="Proteomes" id="UP001527925">
    <property type="component" value="Unassembled WGS sequence"/>
</dbReference>
<proteinExistence type="predicted"/>
<reference evidence="2 3" key="1">
    <citation type="submission" date="2023-09" db="EMBL/GenBank/DDBJ databases">
        <title>Pangenome analysis of Batrachochytrium dendrobatidis and related Chytrids.</title>
        <authorList>
            <person name="Yacoub M.N."/>
            <person name="Stajich J.E."/>
            <person name="James T.Y."/>
        </authorList>
    </citation>
    <scope>NUCLEOTIDE SEQUENCE [LARGE SCALE GENOMIC DNA]</scope>
    <source>
        <strain evidence="2 3">JEL0888</strain>
    </source>
</reference>
<feature type="region of interest" description="Disordered" evidence="1">
    <location>
        <begin position="68"/>
        <end position="126"/>
    </location>
</feature>
<sequence>MIAIFYGRIYLIKLGCIRDTMPESDERRRQLERQAARERRIAAIEAAEMANMELPRYERTAAPGEIPPPYEVVVLPADGLGPPPTPPPPEDAEACDATPEAAQSIEPTAESAPSPSQQADQGSARL</sequence>
<feature type="compositionally biased region" description="Polar residues" evidence="1">
    <location>
        <begin position="111"/>
        <end position="126"/>
    </location>
</feature>
<evidence type="ECO:0000313" key="3">
    <source>
        <dbReference type="Proteomes" id="UP001527925"/>
    </source>
</evidence>
<gene>
    <name evidence="2" type="ORF">HK105_207303</name>
</gene>
<evidence type="ECO:0000256" key="1">
    <source>
        <dbReference type="SAM" id="MobiDB-lite"/>
    </source>
</evidence>
<evidence type="ECO:0000313" key="2">
    <source>
        <dbReference type="EMBL" id="KAL2913184.1"/>
    </source>
</evidence>
<name>A0ABR4N0Z7_9FUNG</name>
<keyword evidence="3" id="KW-1185">Reference proteome</keyword>
<organism evidence="2 3">
    <name type="scientific">Polyrhizophydium stewartii</name>
    <dbReference type="NCBI Taxonomy" id="2732419"/>
    <lineage>
        <taxon>Eukaryota</taxon>
        <taxon>Fungi</taxon>
        <taxon>Fungi incertae sedis</taxon>
        <taxon>Chytridiomycota</taxon>
        <taxon>Chytridiomycota incertae sedis</taxon>
        <taxon>Chytridiomycetes</taxon>
        <taxon>Rhizophydiales</taxon>
        <taxon>Rhizophydiales incertae sedis</taxon>
        <taxon>Polyrhizophydium</taxon>
    </lineage>
</organism>